<sequence length="421" mass="47922">MSSVDPLLDNTQTSSIFLENSSSSSIRLNGTNEDAFFDYDYPSLEVVEPPIQVALVILFSVTATLSLSGNVTVIIVLSLGKRSSSDLKAFLINLAVSDVTMAAFSIPFTYTMFLLGRWIFPPWFCPIVMTMQHVSVIVSVYTLMAIGIDRYKAVMYPLNLRARKCRNKLIIAAIWIMAGSVSAIQLYVSEAKPFKYDRQWHYECSEQWTSEDHSKIYTVFIFSFTFGIPLIGLAYTYTSIAWRMWKRSSPGNADPDRDMVQLKSKKKVIKMLFTIVILFTLFWLPLQTFVVLFYFVPDFGNLLTEQQRRIYALSYFGCLWLANANSFVNPLVYCFMSDNFRADLKDLSVRLCGHEKINRFRGSTASGSTRTTICLTQHTPTDSLRPYKSKLYTQEAADHRTAQAQCHSSRKNSITTTLSFL</sequence>
<comment type="subcellular location">
    <subcellularLocation>
        <location evidence="1">Membrane</location>
        <topology evidence="1">Multi-pass membrane protein</topology>
    </subcellularLocation>
</comment>
<feature type="transmembrane region" description="Helical" evidence="10">
    <location>
        <begin position="271"/>
        <end position="295"/>
    </location>
</feature>
<keyword evidence="7 9" id="KW-0675">Receptor</keyword>
<dbReference type="SUPFAM" id="SSF81321">
    <property type="entry name" value="Family A G protein-coupled receptor-like"/>
    <property type="match status" value="1"/>
</dbReference>
<dbReference type="GO" id="GO:0004983">
    <property type="term" value="F:neuropeptide Y receptor activity"/>
    <property type="evidence" value="ECO:0007669"/>
    <property type="project" value="InterPro"/>
</dbReference>
<organism evidence="12">
    <name type="scientific">Nilaparvata lugens</name>
    <name type="common">Brown planthopper</name>
    <dbReference type="NCBI Taxonomy" id="108931"/>
    <lineage>
        <taxon>Eukaryota</taxon>
        <taxon>Metazoa</taxon>
        <taxon>Ecdysozoa</taxon>
        <taxon>Arthropoda</taxon>
        <taxon>Hexapoda</taxon>
        <taxon>Insecta</taxon>
        <taxon>Pterygota</taxon>
        <taxon>Neoptera</taxon>
        <taxon>Paraneoptera</taxon>
        <taxon>Hemiptera</taxon>
        <taxon>Auchenorrhyncha</taxon>
        <taxon>Fulgoroidea</taxon>
        <taxon>Delphacidae</taxon>
        <taxon>Delphacinae</taxon>
        <taxon>Nilaparvata</taxon>
    </lineage>
</organism>
<feature type="transmembrane region" description="Helical" evidence="10">
    <location>
        <begin position="310"/>
        <end position="335"/>
    </location>
</feature>
<dbReference type="PANTHER" id="PTHR45695">
    <property type="entry name" value="LEUCOKININ RECEPTOR-RELATED"/>
    <property type="match status" value="1"/>
</dbReference>
<evidence type="ECO:0000256" key="6">
    <source>
        <dbReference type="ARBA" id="ARBA00023136"/>
    </source>
</evidence>
<feature type="transmembrane region" description="Helical" evidence="10">
    <location>
        <begin position="169"/>
        <end position="188"/>
    </location>
</feature>
<dbReference type="PROSITE" id="PS00237">
    <property type="entry name" value="G_PROTEIN_RECEP_F1_1"/>
    <property type="match status" value="1"/>
</dbReference>
<evidence type="ECO:0000256" key="4">
    <source>
        <dbReference type="ARBA" id="ARBA00022989"/>
    </source>
</evidence>
<evidence type="ECO:0000256" key="9">
    <source>
        <dbReference type="RuleBase" id="RU000688"/>
    </source>
</evidence>
<dbReference type="Gene3D" id="1.20.1070.10">
    <property type="entry name" value="Rhodopsin 7-helix transmembrane proteins"/>
    <property type="match status" value="1"/>
</dbReference>
<evidence type="ECO:0000256" key="3">
    <source>
        <dbReference type="ARBA" id="ARBA00022692"/>
    </source>
</evidence>
<evidence type="ECO:0000256" key="2">
    <source>
        <dbReference type="ARBA" id="ARBA00010663"/>
    </source>
</evidence>
<keyword evidence="12" id="KW-0527">Neuropeptide</keyword>
<keyword evidence="4 10" id="KW-1133">Transmembrane helix</keyword>
<protein>
    <submittedName>
        <fullName evidence="12">Neuropeptide GPCR A44</fullName>
    </submittedName>
</protein>
<feature type="domain" description="G-protein coupled receptors family 1 profile" evidence="11">
    <location>
        <begin position="69"/>
        <end position="333"/>
    </location>
</feature>
<dbReference type="PRINTS" id="PR00237">
    <property type="entry name" value="GPCRRHODOPSN"/>
</dbReference>
<evidence type="ECO:0000256" key="7">
    <source>
        <dbReference type="ARBA" id="ARBA00023170"/>
    </source>
</evidence>
<evidence type="ECO:0000259" key="11">
    <source>
        <dbReference type="PROSITE" id="PS50262"/>
    </source>
</evidence>
<dbReference type="InterPro" id="IPR000611">
    <property type="entry name" value="NPY_rcpt"/>
</dbReference>
<dbReference type="PANTHER" id="PTHR45695:SF9">
    <property type="entry name" value="LEUCOKININ RECEPTOR"/>
    <property type="match status" value="1"/>
</dbReference>
<gene>
    <name evidence="12" type="primary">nngr-a44</name>
</gene>
<keyword evidence="3 9" id="KW-0812">Transmembrane</keyword>
<dbReference type="InterPro" id="IPR000276">
    <property type="entry name" value="GPCR_Rhodpsn"/>
</dbReference>
<evidence type="ECO:0000313" key="12">
    <source>
        <dbReference type="EMBL" id="BAO01094.1"/>
    </source>
</evidence>
<evidence type="ECO:0000256" key="8">
    <source>
        <dbReference type="ARBA" id="ARBA00023224"/>
    </source>
</evidence>
<dbReference type="EMBL" id="AB817327">
    <property type="protein sequence ID" value="BAO01094.1"/>
    <property type="molecule type" value="mRNA"/>
</dbReference>
<feature type="transmembrane region" description="Helical" evidence="10">
    <location>
        <begin position="51"/>
        <end position="77"/>
    </location>
</feature>
<feature type="transmembrane region" description="Helical" evidence="10">
    <location>
        <begin position="127"/>
        <end position="148"/>
    </location>
</feature>
<keyword evidence="8 9" id="KW-0807">Transducer</keyword>
<evidence type="ECO:0000256" key="1">
    <source>
        <dbReference type="ARBA" id="ARBA00004141"/>
    </source>
</evidence>
<feature type="transmembrane region" description="Helical" evidence="10">
    <location>
        <begin position="89"/>
        <end position="115"/>
    </location>
</feature>
<reference evidence="12" key="1">
    <citation type="journal article" date="2014" name="Peptides">
        <title>Transcriptome analysis of neuropeptides and G-protein coupled receptors (GPCRs) for neuropeptides in the brown planthopper Nilaparvata lugens.</title>
        <authorList>
            <person name="Tanaka Y."/>
            <person name="Suetsugu Y."/>
            <person name="Yamamoto K."/>
            <person name="Noda H."/>
            <person name="Shinoda T."/>
        </authorList>
    </citation>
    <scope>NUCLEOTIDE SEQUENCE</scope>
</reference>
<dbReference type="PRINTS" id="PR01012">
    <property type="entry name" value="NRPEPTIDEYR"/>
</dbReference>
<dbReference type="OrthoDB" id="10037617at2759"/>
<name>U3U981_NILLU</name>
<comment type="similarity">
    <text evidence="2 9">Belongs to the G-protein coupled receptor 1 family.</text>
</comment>
<evidence type="ECO:0000256" key="10">
    <source>
        <dbReference type="SAM" id="Phobius"/>
    </source>
</evidence>
<feature type="transmembrane region" description="Helical" evidence="10">
    <location>
        <begin position="216"/>
        <end position="237"/>
    </location>
</feature>
<accession>U3U981</accession>
<dbReference type="PROSITE" id="PS50262">
    <property type="entry name" value="G_PROTEIN_RECEP_F1_2"/>
    <property type="match status" value="1"/>
</dbReference>
<keyword evidence="6 10" id="KW-0472">Membrane</keyword>
<evidence type="ECO:0000256" key="5">
    <source>
        <dbReference type="ARBA" id="ARBA00023040"/>
    </source>
</evidence>
<keyword evidence="5 9" id="KW-0297">G-protein coupled receptor</keyword>
<dbReference type="GO" id="GO:0005886">
    <property type="term" value="C:plasma membrane"/>
    <property type="evidence" value="ECO:0007669"/>
    <property type="project" value="TreeGrafter"/>
</dbReference>
<dbReference type="AlphaFoldDB" id="U3U981"/>
<dbReference type="Pfam" id="PF00001">
    <property type="entry name" value="7tm_1"/>
    <property type="match status" value="1"/>
</dbReference>
<dbReference type="InterPro" id="IPR017452">
    <property type="entry name" value="GPCR_Rhodpsn_7TM"/>
</dbReference>
<proteinExistence type="evidence at transcript level"/>